<feature type="transmembrane region" description="Helical" evidence="15">
    <location>
        <begin position="37"/>
        <end position="60"/>
    </location>
</feature>
<dbReference type="Gene3D" id="1.10.287.770">
    <property type="entry name" value="YojJ-like"/>
    <property type="match status" value="1"/>
</dbReference>
<evidence type="ECO:0000256" key="13">
    <source>
        <dbReference type="ARBA" id="ARBA00023157"/>
    </source>
</evidence>
<keyword evidence="7" id="KW-0479">Metal-binding</keyword>
<evidence type="ECO:0000313" key="17">
    <source>
        <dbReference type="EMBL" id="KAJ1132350.1"/>
    </source>
</evidence>
<evidence type="ECO:0000313" key="18">
    <source>
        <dbReference type="Proteomes" id="UP001066276"/>
    </source>
</evidence>
<feature type="chain" id="PRO_5043574688" description="TYRO protein tyrosine kinase-binding protein" evidence="16">
    <location>
        <begin position="22"/>
        <end position="82"/>
    </location>
</feature>
<comment type="subcellular location">
    <subcellularLocation>
        <location evidence="1">Cell membrane</location>
        <topology evidence="1">Single-pass type I membrane protein</topology>
    </subcellularLocation>
</comment>
<dbReference type="PANTHER" id="PTHR17554:SF2">
    <property type="entry name" value="TYRO PROTEIN TYROSINE KINASE-BINDING PROTEIN"/>
    <property type="match status" value="1"/>
</dbReference>
<dbReference type="PANTHER" id="PTHR17554">
    <property type="entry name" value="TYRO PROTEIN TYROSINE KINASE-BINDING PROTEIN"/>
    <property type="match status" value="1"/>
</dbReference>
<evidence type="ECO:0000256" key="12">
    <source>
        <dbReference type="ARBA" id="ARBA00023136"/>
    </source>
</evidence>
<keyword evidence="8 16" id="KW-0732">Signal</keyword>
<proteinExistence type="inferred from homology"/>
<evidence type="ECO:0000256" key="10">
    <source>
        <dbReference type="ARBA" id="ARBA00022859"/>
    </source>
</evidence>
<sequence length="82" mass="8985">MELRVTLAPLLLLLAVGAVSSEQAMDCGNCYRIDTGTLVGVVAGDIVLTIIIMFVVYFCARRKNKSEASADENKVYMNMPNR</sequence>
<dbReference type="AlphaFoldDB" id="A0AAV7Q2X4"/>
<reference evidence="17" key="1">
    <citation type="journal article" date="2022" name="bioRxiv">
        <title>Sequencing and chromosome-scale assembly of the giantPleurodeles waltlgenome.</title>
        <authorList>
            <person name="Brown T."/>
            <person name="Elewa A."/>
            <person name="Iarovenko S."/>
            <person name="Subramanian E."/>
            <person name="Araus A.J."/>
            <person name="Petzold A."/>
            <person name="Susuki M."/>
            <person name="Suzuki K.-i.T."/>
            <person name="Hayashi T."/>
            <person name="Toyoda A."/>
            <person name="Oliveira C."/>
            <person name="Osipova E."/>
            <person name="Leigh N.D."/>
            <person name="Simon A."/>
            <person name="Yun M.H."/>
        </authorList>
    </citation>
    <scope>NUCLEOTIDE SEQUENCE</scope>
    <source>
        <strain evidence="17">20211129_DDA</strain>
        <tissue evidence="17">Liver</tissue>
    </source>
</reference>
<protein>
    <recommendedName>
        <fullName evidence="3">TYRO protein tyrosine kinase-binding protein</fullName>
    </recommendedName>
    <alternativeName>
        <fullName evidence="14">DNAX-activation protein 12</fullName>
    </alternativeName>
</protein>
<keyword evidence="11 15" id="KW-1133">Transmembrane helix</keyword>
<keyword evidence="4" id="KW-1003">Cell membrane</keyword>
<dbReference type="GO" id="GO:0005102">
    <property type="term" value="F:signaling receptor binding"/>
    <property type="evidence" value="ECO:0007669"/>
    <property type="project" value="InterPro"/>
</dbReference>
<dbReference type="GO" id="GO:0002283">
    <property type="term" value="P:neutrophil activation involved in immune response"/>
    <property type="evidence" value="ECO:0007669"/>
    <property type="project" value="TreeGrafter"/>
</dbReference>
<keyword evidence="18" id="KW-1185">Reference proteome</keyword>
<evidence type="ECO:0000256" key="11">
    <source>
        <dbReference type="ARBA" id="ARBA00022989"/>
    </source>
</evidence>
<keyword evidence="12 15" id="KW-0472">Membrane</keyword>
<keyword evidence="6 15" id="KW-0812">Transmembrane</keyword>
<dbReference type="GO" id="GO:0005886">
    <property type="term" value="C:plasma membrane"/>
    <property type="evidence" value="ECO:0007669"/>
    <property type="project" value="UniProtKB-SubCell"/>
</dbReference>
<keyword evidence="10" id="KW-0391">Immunity</keyword>
<dbReference type="Proteomes" id="UP001066276">
    <property type="component" value="Chromosome 7"/>
</dbReference>
<evidence type="ECO:0000256" key="4">
    <source>
        <dbReference type="ARBA" id="ARBA00022475"/>
    </source>
</evidence>
<gene>
    <name evidence="17" type="ORF">NDU88_010664</name>
</gene>
<organism evidence="17 18">
    <name type="scientific">Pleurodeles waltl</name>
    <name type="common">Iberian ribbed newt</name>
    <dbReference type="NCBI Taxonomy" id="8319"/>
    <lineage>
        <taxon>Eukaryota</taxon>
        <taxon>Metazoa</taxon>
        <taxon>Chordata</taxon>
        <taxon>Craniata</taxon>
        <taxon>Vertebrata</taxon>
        <taxon>Euteleostomi</taxon>
        <taxon>Amphibia</taxon>
        <taxon>Batrachia</taxon>
        <taxon>Caudata</taxon>
        <taxon>Salamandroidea</taxon>
        <taxon>Salamandridae</taxon>
        <taxon>Pleurodelinae</taxon>
        <taxon>Pleurodeles</taxon>
    </lineage>
</organism>
<evidence type="ECO:0000256" key="2">
    <source>
        <dbReference type="ARBA" id="ARBA00009791"/>
    </source>
</evidence>
<dbReference type="GO" id="GO:0032816">
    <property type="term" value="P:positive regulation of natural killer cell activation"/>
    <property type="evidence" value="ECO:0007669"/>
    <property type="project" value="TreeGrafter"/>
</dbReference>
<evidence type="ECO:0000256" key="8">
    <source>
        <dbReference type="ARBA" id="ARBA00022729"/>
    </source>
</evidence>
<comment type="similarity">
    <text evidence="2">Belongs to the TYROBP family.</text>
</comment>
<keyword evidence="9" id="KW-0106">Calcium</keyword>
<dbReference type="GO" id="GO:1904151">
    <property type="term" value="P:positive regulation of microglial cell mediated cytotoxicity"/>
    <property type="evidence" value="ECO:0007669"/>
    <property type="project" value="TreeGrafter"/>
</dbReference>
<evidence type="ECO:0000256" key="1">
    <source>
        <dbReference type="ARBA" id="ARBA00004251"/>
    </source>
</evidence>
<dbReference type="GO" id="GO:0030889">
    <property type="term" value="P:negative regulation of B cell proliferation"/>
    <property type="evidence" value="ECO:0007669"/>
    <property type="project" value="TreeGrafter"/>
</dbReference>
<evidence type="ECO:0000256" key="3">
    <source>
        <dbReference type="ARBA" id="ARBA00022356"/>
    </source>
</evidence>
<feature type="signal peptide" evidence="16">
    <location>
        <begin position="1"/>
        <end position="21"/>
    </location>
</feature>
<evidence type="ECO:0000256" key="14">
    <source>
        <dbReference type="ARBA" id="ARBA00031252"/>
    </source>
</evidence>
<evidence type="ECO:0000256" key="16">
    <source>
        <dbReference type="SAM" id="SignalP"/>
    </source>
</evidence>
<dbReference type="GO" id="GO:0034241">
    <property type="term" value="P:positive regulation of macrophage fusion"/>
    <property type="evidence" value="ECO:0007669"/>
    <property type="project" value="TreeGrafter"/>
</dbReference>
<dbReference type="GO" id="GO:0032911">
    <property type="term" value="P:negative regulation of transforming growth factor beta1 production"/>
    <property type="evidence" value="ECO:0007669"/>
    <property type="project" value="TreeGrafter"/>
</dbReference>
<accession>A0AAV7Q2X4</accession>
<dbReference type="GO" id="GO:0050776">
    <property type="term" value="P:regulation of immune response"/>
    <property type="evidence" value="ECO:0007669"/>
    <property type="project" value="InterPro"/>
</dbReference>
<dbReference type="InterPro" id="IPR026200">
    <property type="entry name" value="Tyrobp"/>
</dbReference>
<evidence type="ECO:0000256" key="7">
    <source>
        <dbReference type="ARBA" id="ARBA00022723"/>
    </source>
</evidence>
<evidence type="ECO:0000256" key="9">
    <source>
        <dbReference type="ARBA" id="ARBA00022837"/>
    </source>
</evidence>
<keyword evidence="13" id="KW-1015">Disulfide bond</keyword>
<dbReference type="GO" id="GO:0002282">
    <property type="term" value="P:microglial cell activation involved in immune response"/>
    <property type="evidence" value="ECO:0007669"/>
    <property type="project" value="TreeGrafter"/>
</dbReference>
<comment type="caution">
    <text evidence="17">The sequence shown here is derived from an EMBL/GenBank/DDBJ whole genome shotgun (WGS) entry which is preliminary data.</text>
</comment>
<dbReference type="Pfam" id="PF07213">
    <property type="entry name" value="DAP10"/>
    <property type="match status" value="1"/>
</dbReference>
<keyword evidence="5" id="KW-0597">Phosphoprotein</keyword>
<evidence type="ECO:0000256" key="15">
    <source>
        <dbReference type="SAM" id="Phobius"/>
    </source>
</evidence>
<evidence type="ECO:0000256" key="6">
    <source>
        <dbReference type="ARBA" id="ARBA00022692"/>
    </source>
</evidence>
<dbReference type="EMBL" id="JANPWB010000011">
    <property type="protein sequence ID" value="KAJ1132350.1"/>
    <property type="molecule type" value="Genomic_DNA"/>
</dbReference>
<dbReference type="GO" id="GO:0043548">
    <property type="term" value="F:phosphatidylinositol 3-kinase binding"/>
    <property type="evidence" value="ECO:0007669"/>
    <property type="project" value="InterPro"/>
</dbReference>
<evidence type="ECO:0000256" key="5">
    <source>
        <dbReference type="ARBA" id="ARBA00022553"/>
    </source>
</evidence>
<dbReference type="GO" id="GO:0009986">
    <property type="term" value="C:cell surface"/>
    <property type="evidence" value="ECO:0007669"/>
    <property type="project" value="TreeGrafter"/>
</dbReference>
<dbReference type="GO" id="GO:0046872">
    <property type="term" value="F:metal ion binding"/>
    <property type="evidence" value="ECO:0007669"/>
    <property type="project" value="UniProtKB-KW"/>
</dbReference>
<name>A0AAV7Q2X4_PLEWA</name>
<dbReference type="GO" id="GO:0051897">
    <property type="term" value="P:positive regulation of phosphatidylinositol 3-kinase/protein kinase B signal transduction"/>
    <property type="evidence" value="ECO:0007669"/>
    <property type="project" value="InterPro"/>
</dbReference>
<dbReference type="InterPro" id="IPR009861">
    <property type="entry name" value="HCST"/>
</dbReference>